<dbReference type="GO" id="GO:0008934">
    <property type="term" value="F:inositol monophosphate 1-phosphatase activity"/>
    <property type="evidence" value="ECO:0007669"/>
    <property type="project" value="TreeGrafter"/>
</dbReference>
<feature type="binding site" evidence="4">
    <location>
        <position position="95"/>
    </location>
    <ligand>
        <name>Mg(2+)</name>
        <dbReference type="ChEBI" id="CHEBI:18420"/>
        <label>1</label>
        <note>catalytic</note>
    </ligand>
</feature>
<dbReference type="InterPro" id="IPR020583">
    <property type="entry name" value="Inositol_monoP_metal-BS"/>
</dbReference>
<feature type="binding site" evidence="4">
    <location>
        <position position="216"/>
    </location>
    <ligand>
        <name>Mg(2+)</name>
        <dbReference type="ChEBI" id="CHEBI:18420"/>
        <label>1</label>
        <note>catalytic</note>
    </ligand>
</feature>
<dbReference type="AlphaFoldDB" id="A0A3D9SG01"/>
<organism evidence="5 6">
    <name type="scientific">Thermomonospora umbrina</name>
    <dbReference type="NCBI Taxonomy" id="111806"/>
    <lineage>
        <taxon>Bacteria</taxon>
        <taxon>Bacillati</taxon>
        <taxon>Actinomycetota</taxon>
        <taxon>Actinomycetes</taxon>
        <taxon>Streptosporangiales</taxon>
        <taxon>Thermomonosporaceae</taxon>
        <taxon>Thermomonospora</taxon>
    </lineage>
</organism>
<keyword evidence="1 4" id="KW-0479">Metal-binding</keyword>
<accession>A0A3D9SG01</accession>
<dbReference type="EMBL" id="QTTT01000001">
    <property type="protein sequence ID" value="REE94829.1"/>
    <property type="molecule type" value="Genomic_DNA"/>
</dbReference>
<keyword evidence="6" id="KW-1185">Reference proteome</keyword>
<evidence type="ECO:0000256" key="2">
    <source>
        <dbReference type="ARBA" id="ARBA00022801"/>
    </source>
</evidence>
<dbReference type="InterPro" id="IPR000760">
    <property type="entry name" value="Inositol_monophosphatase-like"/>
</dbReference>
<keyword evidence="2" id="KW-0378">Hydrolase</keyword>
<gene>
    <name evidence="5" type="ORF">DFJ69_0198</name>
</gene>
<dbReference type="SUPFAM" id="SSF56655">
    <property type="entry name" value="Carbohydrate phosphatase"/>
    <property type="match status" value="1"/>
</dbReference>
<comment type="cofactor">
    <cofactor evidence="4">
        <name>Mg(2+)</name>
        <dbReference type="ChEBI" id="CHEBI:18420"/>
    </cofactor>
</comment>
<name>A0A3D9SG01_9ACTN</name>
<dbReference type="OrthoDB" id="9772456at2"/>
<dbReference type="GO" id="GO:0006020">
    <property type="term" value="P:inositol metabolic process"/>
    <property type="evidence" value="ECO:0007669"/>
    <property type="project" value="TreeGrafter"/>
</dbReference>
<sequence length="275" mass="29806">MNLTKEFVTTWTPQLRAAHEAARAAADAIRGQFGQRFISAYKGPHDVQLTADITSQKIIVDSLRESFPHYGIVAEEGDHDEWGREEFLWAVDPLDGTNNFGYGIAHCALSLTLFQDESAVLALVADPLADRTFHLTQGGRLIPAPAPTYGVPLHRATLSLVTGYAEDGRDWGHGFTGWMSSRCKRVVNMWAPALDLALVAGGAIDAMVCRDAALLDVCGGMFLVEESGGHVVDLHGDPLTVRRSLHDRPVSFIAARNPSLVADLVSEVRAYNASA</sequence>
<protein>
    <submittedName>
        <fullName evidence="5">Myo-inositol-1(Or 4)-monophosphatase</fullName>
    </submittedName>
</protein>
<evidence type="ECO:0000313" key="6">
    <source>
        <dbReference type="Proteomes" id="UP000256661"/>
    </source>
</evidence>
<dbReference type="PRINTS" id="PR00377">
    <property type="entry name" value="IMPHPHTASES"/>
</dbReference>
<feature type="binding site" evidence="4">
    <location>
        <position position="92"/>
    </location>
    <ligand>
        <name>Mg(2+)</name>
        <dbReference type="ChEBI" id="CHEBI:18420"/>
        <label>1</label>
        <note>catalytic</note>
    </ligand>
</feature>
<dbReference type="Gene3D" id="3.30.540.10">
    <property type="entry name" value="Fructose-1,6-Bisphosphatase, subunit A, domain 1"/>
    <property type="match status" value="1"/>
</dbReference>
<keyword evidence="3 4" id="KW-0460">Magnesium</keyword>
<feature type="binding site" evidence="4">
    <location>
        <position position="75"/>
    </location>
    <ligand>
        <name>Mg(2+)</name>
        <dbReference type="ChEBI" id="CHEBI:18420"/>
        <label>1</label>
        <note>catalytic</note>
    </ligand>
</feature>
<dbReference type="Pfam" id="PF00459">
    <property type="entry name" value="Inositol_P"/>
    <property type="match status" value="1"/>
</dbReference>
<dbReference type="GO" id="GO:0007165">
    <property type="term" value="P:signal transduction"/>
    <property type="evidence" value="ECO:0007669"/>
    <property type="project" value="TreeGrafter"/>
</dbReference>
<comment type="caution">
    <text evidence="5">The sequence shown here is derived from an EMBL/GenBank/DDBJ whole genome shotgun (WGS) entry which is preliminary data.</text>
</comment>
<dbReference type="Proteomes" id="UP000256661">
    <property type="component" value="Unassembled WGS sequence"/>
</dbReference>
<dbReference type="PANTHER" id="PTHR20854">
    <property type="entry name" value="INOSITOL MONOPHOSPHATASE"/>
    <property type="match status" value="1"/>
</dbReference>
<dbReference type="Gene3D" id="3.40.190.80">
    <property type="match status" value="1"/>
</dbReference>
<reference evidence="5 6" key="1">
    <citation type="submission" date="2018-08" db="EMBL/GenBank/DDBJ databases">
        <title>Sequencing the genomes of 1000 actinobacteria strains.</title>
        <authorList>
            <person name="Klenk H.-P."/>
        </authorList>
    </citation>
    <scope>NUCLEOTIDE SEQUENCE [LARGE SCALE GENOMIC DNA]</scope>
    <source>
        <strain evidence="5 6">DSM 43927</strain>
    </source>
</reference>
<evidence type="ECO:0000256" key="3">
    <source>
        <dbReference type="ARBA" id="ARBA00022842"/>
    </source>
</evidence>
<evidence type="ECO:0000256" key="4">
    <source>
        <dbReference type="PIRSR" id="PIRSR600760-2"/>
    </source>
</evidence>
<evidence type="ECO:0000313" key="5">
    <source>
        <dbReference type="EMBL" id="REE94829.1"/>
    </source>
</evidence>
<dbReference type="GO" id="GO:0046872">
    <property type="term" value="F:metal ion binding"/>
    <property type="evidence" value="ECO:0007669"/>
    <property type="project" value="UniProtKB-KW"/>
</dbReference>
<dbReference type="PROSITE" id="PS00629">
    <property type="entry name" value="IMP_1"/>
    <property type="match status" value="1"/>
</dbReference>
<dbReference type="PANTHER" id="PTHR20854:SF4">
    <property type="entry name" value="INOSITOL-1-MONOPHOSPHATASE-RELATED"/>
    <property type="match status" value="1"/>
</dbReference>
<feature type="binding site" evidence="4">
    <location>
        <position position="94"/>
    </location>
    <ligand>
        <name>Mg(2+)</name>
        <dbReference type="ChEBI" id="CHEBI:18420"/>
        <label>1</label>
        <note>catalytic</note>
    </ligand>
</feature>
<evidence type="ECO:0000256" key="1">
    <source>
        <dbReference type="ARBA" id="ARBA00022723"/>
    </source>
</evidence>
<dbReference type="RefSeq" id="WP_116020722.1">
    <property type="nucleotide sequence ID" value="NZ_QTTT01000001.1"/>
</dbReference>
<proteinExistence type="predicted"/>